<reference evidence="1" key="1">
    <citation type="submission" date="2023-07" db="EMBL/GenBank/DDBJ databases">
        <authorList>
            <consortium name="AG Swart"/>
            <person name="Singh M."/>
            <person name="Singh A."/>
            <person name="Seah K."/>
            <person name="Emmerich C."/>
        </authorList>
    </citation>
    <scope>NUCLEOTIDE SEQUENCE</scope>
    <source>
        <strain evidence="1">DP1</strain>
    </source>
</reference>
<evidence type="ECO:0000313" key="2">
    <source>
        <dbReference type="Proteomes" id="UP001295684"/>
    </source>
</evidence>
<protein>
    <submittedName>
        <fullName evidence="1">Uncharacterized protein</fullName>
    </submittedName>
</protein>
<gene>
    <name evidence="1" type="ORF">ECRASSUSDP1_LOCUS14530</name>
</gene>
<organism evidence="1 2">
    <name type="scientific">Euplotes crassus</name>
    <dbReference type="NCBI Taxonomy" id="5936"/>
    <lineage>
        <taxon>Eukaryota</taxon>
        <taxon>Sar</taxon>
        <taxon>Alveolata</taxon>
        <taxon>Ciliophora</taxon>
        <taxon>Intramacronucleata</taxon>
        <taxon>Spirotrichea</taxon>
        <taxon>Hypotrichia</taxon>
        <taxon>Euplotida</taxon>
        <taxon>Euplotidae</taxon>
        <taxon>Moneuplotes</taxon>
    </lineage>
</organism>
<comment type="caution">
    <text evidence="1">The sequence shown here is derived from an EMBL/GenBank/DDBJ whole genome shotgun (WGS) entry which is preliminary data.</text>
</comment>
<dbReference type="AlphaFoldDB" id="A0AAD2CWB5"/>
<dbReference type="EMBL" id="CAMPGE010014522">
    <property type="protein sequence ID" value="CAI2373190.1"/>
    <property type="molecule type" value="Genomic_DNA"/>
</dbReference>
<dbReference type="Proteomes" id="UP001295684">
    <property type="component" value="Unassembled WGS sequence"/>
</dbReference>
<keyword evidence="2" id="KW-1185">Reference proteome</keyword>
<accession>A0AAD2CWB5</accession>
<name>A0AAD2CWB5_EUPCR</name>
<sequence>MLVKNNHKVKFSYKPMKPQKEEKLHKLPYEYSLIKRSAHSWMKRNSSLGRKASIYSLSELQKPLSINQKKDLFKNYDPNNTIDPSNPYKKVANESIPFTKLGRGRKPLHYDFGITSKFYKTPKKATELLNTRNSVIRQNLTEIDQRRHARTNSRERTSFRPSYYVFNDQKLKDQVDNNLNILDDGYKRAEKLSKLKNTKRILLTQPEATDKKLYSRKIEEYRKNLIDKEHAIDVVQLLRRSNNSCDRKRPYNNGTRKCVPTTMLPFDPKVGKGPQSILKRKNQNSSIISAQSYYRFDE</sequence>
<evidence type="ECO:0000313" key="1">
    <source>
        <dbReference type="EMBL" id="CAI2373190.1"/>
    </source>
</evidence>
<proteinExistence type="predicted"/>